<dbReference type="Pfam" id="PF13635">
    <property type="entry name" value="DUF4143"/>
    <property type="match status" value="1"/>
</dbReference>
<evidence type="ECO:0000259" key="1">
    <source>
        <dbReference type="Pfam" id="PF13173"/>
    </source>
</evidence>
<dbReference type="InterPro" id="IPR041682">
    <property type="entry name" value="AAA_14"/>
</dbReference>
<dbReference type="InterPro" id="IPR027417">
    <property type="entry name" value="P-loop_NTPase"/>
</dbReference>
<evidence type="ECO:0000259" key="2">
    <source>
        <dbReference type="Pfam" id="PF13635"/>
    </source>
</evidence>
<dbReference type="SUPFAM" id="SSF52540">
    <property type="entry name" value="P-loop containing nucleoside triphosphate hydrolases"/>
    <property type="match status" value="1"/>
</dbReference>
<dbReference type="InterPro" id="IPR025420">
    <property type="entry name" value="DUF4143"/>
</dbReference>
<organism evidence="3 4">
    <name type="scientific">Candidatus Desantisbacteria bacterium CG1_02_38_46</name>
    <dbReference type="NCBI Taxonomy" id="1817893"/>
    <lineage>
        <taxon>Bacteria</taxon>
        <taxon>Candidatus Desantisiibacteriota</taxon>
    </lineage>
</organism>
<evidence type="ECO:0000313" key="3">
    <source>
        <dbReference type="EMBL" id="OIN98876.1"/>
    </source>
</evidence>
<feature type="domain" description="AAA" evidence="1">
    <location>
        <begin position="42"/>
        <end position="163"/>
    </location>
</feature>
<dbReference type="PANTHER" id="PTHR33295">
    <property type="entry name" value="ATPASE"/>
    <property type="match status" value="1"/>
</dbReference>
<reference evidence="3 4" key="1">
    <citation type="journal article" date="2016" name="Environ. Microbiol.">
        <title>Genomic resolution of a cold subsurface aquifer community provides metabolic insights for novel microbes adapted to high CO concentrations.</title>
        <authorList>
            <person name="Probst A.J."/>
            <person name="Castelle C.J."/>
            <person name="Singh A."/>
            <person name="Brown C.T."/>
            <person name="Anantharaman K."/>
            <person name="Sharon I."/>
            <person name="Hug L.A."/>
            <person name="Burstein D."/>
            <person name="Emerson J.B."/>
            <person name="Thomas B.C."/>
            <person name="Banfield J.F."/>
        </authorList>
    </citation>
    <scope>NUCLEOTIDE SEQUENCE [LARGE SCALE GENOMIC DNA]</scope>
    <source>
        <strain evidence="3">CG1_02_38_46</strain>
    </source>
</reference>
<dbReference type="EMBL" id="MNUO01000002">
    <property type="protein sequence ID" value="OIN98876.1"/>
    <property type="molecule type" value="Genomic_DNA"/>
</dbReference>
<dbReference type="Gene3D" id="3.40.50.300">
    <property type="entry name" value="P-loop containing nucleotide triphosphate hydrolases"/>
    <property type="match status" value="1"/>
</dbReference>
<proteinExistence type="predicted"/>
<dbReference type="Pfam" id="PF13173">
    <property type="entry name" value="AAA_14"/>
    <property type="match status" value="1"/>
</dbReference>
<sequence length="427" mass="50984">MEKQIIKQILLEQKEEINRSFKEKLIEREIEEKVKKSLKDNLIKVIAGVRRCGKSVLAHRILKDKNYGYINFDDERLIGVKSKDLNDFLEVLKEINPDFNYLLLDEIQNVPGWELFANRLKRMGYILIITGSNSKLLSRELSTHLTGRHFVIELYPFSFQEFLKYKFFQYTEDDFYLTEKRAQIKRLFSDYLKSGGFPELFKVEFQNQYLRNLYDKIITRDIVSRYKIKYFRNLKEISLYLLSHFGSKITYHKLKNIFEINSVHTIKNYISYLEEAYLIFQLYPFSFKLKSQFKGTKKVYAIDQGLIQSVSSQSSPNSGRIMENLVFIQLKRNNKEVYFYSNSSDNEVDFIIKENLKIKQLIQVCFNFDDIETKEREIKSLLKASKELKCNNLLIITYDDEREEKIKGKKIKLIPLWKWLLLKPTHL</sequence>
<dbReference type="AlphaFoldDB" id="A0A1J4SJQ6"/>
<feature type="domain" description="DUF4143" evidence="2">
    <location>
        <begin position="220"/>
        <end position="364"/>
    </location>
</feature>
<comment type="caution">
    <text evidence="3">The sequence shown here is derived from an EMBL/GenBank/DDBJ whole genome shotgun (WGS) entry which is preliminary data.</text>
</comment>
<gene>
    <name evidence="3" type="ORF">AUJ66_00120</name>
</gene>
<accession>A0A1J4SJQ6</accession>
<dbReference type="Proteomes" id="UP000182278">
    <property type="component" value="Unassembled WGS sequence"/>
</dbReference>
<name>A0A1J4SJQ6_9BACT</name>
<protein>
    <recommendedName>
        <fullName evidence="5">AAA+ ATPase domain-containing protein</fullName>
    </recommendedName>
</protein>
<dbReference type="PANTHER" id="PTHR33295:SF8">
    <property type="entry name" value="AAA+ ATPASE DOMAIN-CONTAINING PROTEIN"/>
    <property type="match status" value="1"/>
</dbReference>
<evidence type="ECO:0000313" key="4">
    <source>
        <dbReference type="Proteomes" id="UP000182278"/>
    </source>
</evidence>
<evidence type="ECO:0008006" key="5">
    <source>
        <dbReference type="Google" id="ProtNLM"/>
    </source>
</evidence>